<dbReference type="Proteomes" id="UP001626550">
    <property type="component" value="Unassembled WGS sequence"/>
</dbReference>
<keyword evidence="3" id="KW-1185">Reference proteome</keyword>
<evidence type="ECO:0000313" key="3">
    <source>
        <dbReference type="Proteomes" id="UP001626550"/>
    </source>
</evidence>
<sequence length="270" mass="28663">MTTSKIIGFEATNTALKTAIPSLSEASSPSSSSDEELPKPRSPPVIAKASAAVKRESKSKATNEATKSTTTTQKTVHQPISLGLSSLSSTGSLSSGEVSSTGSLTPPMSLANTDNVSQPPTLPESTVLSPEPARSRMQRKRYTQLHLKEIYEQLTKACSSVSTVRMVAKILHSAEHADNGVECFGEKTNNHAITFDLERLADCYLDALSGLLGLPIATAPKLTSPSKSQQSKKSACATADRKPRSNHSPCSSSSNRLKKSRSDKFLLTSS</sequence>
<evidence type="ECO:0000313" key="2">
    <source>
        <dbReference type="EMBL" id="KAL3317574.1"/>
    </source>
</evidence>
<comment type="caution">
    <text evidence="2">The sequence shown here is derived from an EMBL/GenBank/DDBJ whole genome shotgun (WGS) entry which is preliminary data.</text>
</comment>
<name>A0ABD2QDE7_9PLAT</name>
<feature type="compositionally biased region" description="Low complexity" evidence="1">
    <location>
        <begin position="21"/>
        <end position="32"/>
    </location>
</feature>
<organism evidence="2 3">
    <name type="scientific">Cichlidogyrus casuarinus</name>
    <dbReference type="NCBI Taxonomy" id="1844966"/>
    <lineage>
        <taxon>Eukaryota</taxon>
        <taxon>Metazoa</taxon>
        <taxon>Spiralia</taxon>
        <taxon>Lophotrochozoa</taxon>
        <taxon>Platyhelminthes</taxon>
        <taxon>Monogenea</taxon>
        <taxon>Monopisthocotylea</taxon>
        <taxon>Dactylogyridea</taxon>
        <taxon>Ancyrocephalidae</taxon>
        <taxon>Cichlidogyrus</taxon>
    </lineage>
</organism>
<dbReference type="AlphaFoldDB" id="A0ABD2QDE7"/>
<evidence type="ECO:0000256" key="1">
    <source>
        <dbReference type="SAM" id="MobiDB-lite"/>
    </source>
</evidence>
<feature type="region of interest" description="Disordered" evidence="1">
    <location>
        <begin position="219"/>
        <end position="270"/>
    </location>
</feature>
<proteinExistence type="predicted"/>
<feature type="compositionally biased region" description="Polar residues" evidence="1">
    <location>
        <begin position="110"/>
        <end position="128"/>
    </location>
</feature>
<gene>
    <name evidence="2" type="ORF">Ciccas_003773</name>
</gene>
<dbReference type="EMBL" id="JBJKFK010000363">
    <property type="protein sequence ID" value="KAL3317574.1"/>
    <property type="molecule type" value="Genomic_DNA"/>
</dbReference>
<feature type="compositionally biased region" description="Low complexity" evidence="1">
    <location>
        <begin position="62"/>
        <end position="105"/>
    </location>
</feature>
<reference evidence="2 3" key="1">
    <citation type="submission" date="2024-11" db="EMBL/GenBank/DDBJ databases">
        <title>Adaptive evolution of stress response genes in parasites aligns with host niche diversity.</title>
        <authorList>
            <person name="Hahn C."/>
            <person name="Resl P."/>
        </authorList>
    </citation>
    <scope>NUCLEOTIDE SEQUENCE [LARGE SCALE GENOMIC DNA]</scope>
    <source>
        <strain evidence="2">EGGRZ-B1_66</strain>
        <tissue evidence="2">Body</tissue>
    </source>
</reference>
<feature type="compositionally biased region" description="Low complexity" evidence="1">
    <location>
        <begin position="224"/>
        <end position="234"/>
    </location>
</feature>
<protein>
    <submittedName>
        <fullName evidence="2">Uncharacterized protein</fullName>
    </submittedName>
</protein>
<feature type="region of interest" description="Disordered" evidence="1">
    <location>
        <begin position="20"/>
        <end position="137"/>
    </location>
</feature>
<accession>A0ABD2QDE7</accession>
<feature type="compositionally biased region" description="Low complexity" evidence="1">
    <location>
        <begin position="246"/>
        <end position="255"/>
    </location>
</feature>